<evidence type="ECO:0000313" key="1">
    <source>
        <dbReference type="EMBL" id="VVA35593.1"/>
    </source>
</evidence>
<dbReference type="AlphaFoldDB" id="A0A5E4G7E8"/>
<name>A0A5E4G7E8_PRUDU</name>
<dbReference type="Proteomes" id="UP000327085">
    <property type="component" value="Chromosome 2"/>
</dbReference>
<evidence type="ECO:0000313" key="2">
    <source>
        <dbReference type="Proteomes" id="UP000327085"/>
    </source>
</evidence>
<accession>A0A5E4G7E8</accession>
<organism evidence="1 2">
    <name type="scientific">Prunus dulcis</name>
    <name type="common">Almond</name>
    <name type="synonym">Amygdalus dulcis</name>
    <dbReference type="NCBI Taxonomy" id="3755"/>
    <lineage>
        <taxon>Eukaryota</taxon>
        <taxon>Viridiplantae</taxon>
        <taxon>Streptophyta</taxon>
        <taxon>Embryophyta</taxon>
        <taxon>Tracheophyta</taxon>
        <taxon>Spermatophyta</taxon>
        <taxon>Magnoliopsida</taxon>
        <taxon>eudicotyledons</taxon>
        <taxon>Gunneridae</taxon>
        <taxon>Pentapetalae</taxon>
        <taxon>rosids</taxon>
        <taxon>fabids</taxon>
        <taxon>Rosales</taxon>
        <taxon>Rosaceae</taxon>
        <taxon>Amygdaloideae</taxon>
        <taxon>Amygdaleae</taxon>
        <taxon>Prunus</taxon>
    </lineage>
</organism>
<reference evidence="2" key="1">
    <citation type="journal article" date="2020" name="Plant J.">
        <title>Transposons played a major role in the diversification between the closely related almond and peach genomes: results from the almond genome sequence.</title>
        <authorList>
            <person name="Alioto T."/>
            <person name="Alexiou K.G."/>
            <person name="Bardil A."/>
            <person name="Barteri F."/>
            <person name="Castanera R."/>
            <person name="Cruz F."/>
            <person name="Dhingra A."/>
            <person name="Duval H."/>
            <person name="Fernandez I Marti A."/>
            <person name="Frias L."/>
            <person name="Galan B."/>
            <person name="Garcia J.L."/>
            <person name="Howad W."/>
            <person name="Gomez-Garrido J."/>
            <person name="Gut M."/>
            <person name="Julca I."/>
            <person name="Morata J."/>
            <person name="Puigdomenech P."/>
            <person name="Ribeca P."/>
            <person name="Rubio Cabetas M.J."/>
            <person name="Vlasova A."/>
            <person name="Wirthensohn M."/>
            <person name="Garcia-Mas J."/>
            <person name="Gabaldon T."/>
            <person name="Casacuberta J.M."/>
            <person name="Arus P."/>
        </authorList>
    </citation>
    <scope>NUCLEOTIDE SEQUENCE [LARGE SCALE GENOMIC DNA]</scope>
    <source>
        <strain evidence="2">cv. Texas</strain>
    </source>
</reference>
<protein>
    <submittedName>
        <fullName evidence="1">Uncharacterized protein</fullName>
    </submittedName>
</protein>
<dbReference type="InParanoid" id="A0A5E4G7E8"/>
<gene>
    <name evidence="1" type="ORF">ALMOND_2B018129</name>
</gene>
<dbReference type="EMBL" id="CABIKO010000397">
    <property type="protein sequence ID" value="VVA35593.1"/>
    <property type="molecule type" value="Genomic_DNA"/>
</dbReference>
<sequence>MAMTLSPGSATLRSAYVNSSLLCESNFTPTATTAFSSQQLHFTTGCLQSDVVSFPQKSVTPMALAEMRQGRKVCWGGWVWVGGWLAMVAMGNGGEENGWLRAGFWVLGGGGIKEMEDREVTLGSGFV</sequence>
<proteinExistence type="predicted"/>
<dbReference type="Gramene" id="VVA35593">
    <property type="protein sequence ID" value="VVA35593"/>
    <property type="gene ID" value="Prudul26B018129"/>
</dbReference>